<protein>
    <submittedName>
        <fullName evidence="1">Uncharacterized protein</fullName>
    </submittedName>
</protein>
<keyword evidence="2" id="KW-1185">Reference proteome</keyword>
<dbReference type="EMBL" id="BAABGU010000018">
    <property type="protein sequence ID" value="GAA4572329.1"/>
    <property type="molecule type" value="Genomic_DNA"/>
</dbReference>
<evidence type="ECO:0000313" key="2">
    <source>
        <dbReference type="Proteomes" id="UP001500307"/>
    </source>
</evidence>
<organism evidence="1 2">
    <name type="scientific">Micromonospora coerulea</name>
    <dbReference type="NCBI Taxonomy" id="47856"/>
    <lineage>
        <taxon>Bacteria</taxon>
        <taxon>Bacillati</taxon>
        <taxon>Actinomycetota</taxon>
        <taxon>Actinomycetes</taxon>
        <taxon>Micromonosporales</taxon>
        <taxon>Micromonosporaceae</taxon>
        <taxon>Micromonospora</taxon>
    </lineage>
</organism>
<reference evidence="2" key="1">
    <citation type="journal article" date="2019" name="Int. J. Syst. Evol. Microbiol.">
        <title>The Global Catalogue of Microorganisms (GCM) 10K type strain sequencing project: providing services to taxonomists for standard genome sequencing and annotation.</title>
        <authorList>
            <consortium name="The Broad Institute Genomics Platform"/>
            <consortium name="The Broad Institute Genome Sequencing Center for Infectious Disease"/>
            <person name="Wu L."/>
            <person name="Ma J."/>
        </authorList>
    </citation>
    <scope>NUCLEOTIDE SEQUENCE [LARGE SCALE GENOMIC DNA]</scope>
    <source>
        <strain evidence="2">JCM 3175</strain>
    </source>
</reference>
<proteinExistence type="predicted"/>
<evidence type="ECO:0000313" key="1">
    <source>
        <dbReference type="EMBL" id="GAA4572329.1"/>
    </source>
</evidence>
<gene>
    <name evidence="1" type="ORF">GCM10023176_35040</name>
</gene>
<comment type="caution">
    <text evidence="1">The sequence shown here is derived from an EMBL/GenBank/DDBJ whole genome shotgun (WGS) entry which is preliminary data.</text>
</comment>
<dbReference type="RefSeq" id="WP_346120828.1">
    <property type="nucleotide sequence ID" value="NZ_BAABGU010000018.1"/>
</dbReference>
<sequence>MPIDVEQDNRPGWWMKRLFFQLTDPRWRRRLWKLHNYYARSPPLPEGAEAAREAFEA</sequence>
<dbReference type="Proteomes" id="UP001500307">
    <property type="component" value="Unassembled WGS sequence"/>
</dbReference>
<accession>A0ABP8SQQ7</accession>
<name>A0ABP8SQQ7_9ACTN</name>